<evidence type="ECO:0008006" key="2">
    <source>
        <dbReference type="Google" id="ProtNLM"/>
    </source>
</evidence>
<evidence type="ECO:0000313" key="1">
    <source>
        <dbReference type="EMBL" id="SBW00157.1"/>
    </source>
</evidence>
<dbReference type="AlphaFoldDB" id="A0A212JL65"/>
<protein>
    <recommendedName>
        <fullName evidence="2">Methyltransferase type 11 domain-containing protein</fullName>
    </recommendedName>
</protein>
<dbReference type="SUPFAM" id="SSF53335">
    <property type="entry name" value="S-adenosyl-L-methionine-dependent methyltransferases"/>
    <property type="match status" value="1"/>
</dbReference>
<dbReference type="InterPro" id="IPR004951">
    <property type="entry name" value="DUF268_CAE_spp"/>
</dbReference>
<sequence>MKSEEMALKEQFLLRFLEVAEQLQDGGRFLCCKEDLHPCLNDAQGTTPFDAHYIYHTAWAARVLARTRPASHIDISSSLYFVSIASAFVPITFYDYRPAPLTLGNLRCKRADLTSLPFADESVDSLSCMHVVEHIGLERYGDPFSPQGDIAAMRELARVLGRGGRLLFAVPIGGVAKIHYNAHRIYTYSAVLEAFGFLYLEEFALVTDRGEFIAHASEAEAQQQKYGCGCFLFRKQK</sequence>
<name>A0A212JL65_9BACT</name>
<dbReference type="Gene3D" id="3.40.50.150">
    <property type="entry name" value="Vaccinia Virus protein VP39"/>
    <property type="match status" value="1"/>
</dbReference>
<dbReference type="RefSeq" id="WP_227118976.1">
    <property type="nucleotide sequence ID" value="NZ_LT598928.1"/>
</dbReference>
<proteinExistence type="predicted"/>
<organism evidence="1">
    <name type="scientific">uncultured Desulfovibrio sp</name>
    <dbReference type="NCBI Taxonomy" id="167968"/>
    <lineage>
        <taxon>Bacteria</taxon>
        <taxon>Pseudomonadati</taxon>
        <taxon>Thermodesulfobacteriota</taxon>
        <taxon>Desulfovibrionia</taxon>
        <taxon>Desulfovibrionales</taxon>
        <taxon>Desulfovibrionaceae</taxon>
        <taxon>Desulfovibrio</taxon>
        <taxon>environmental samples</taxon>
    </lineage>
</organism>
<dbReference type="InterPro" id="IPR029063">
    <property type="entry name" value="SAM-dependent_MTases_sf"/>
</dbReference>
<reference evidence="1" key="1">
    <citation type="submission" date="2016-04" db="EMBL/GenBank/DDBJ databases">
        <authorList>
            <person name="Evans L.H."/>
            <person name="Alamgir A."/>
            <person name="Owens N."/>
            <person name="Weber N.D."/>
            <person name="Virtaneva K."/>
            <person name="Barbian K."/>
            <person name="Babar A."/>
            <person name="Rosenke K."/>
        </authorList>
    </citation>
    <scope>NUCLEOTIDE SEQUENCE</scope>
    <source>
        <strain evidence="1">92-2</strain>
    </source>
</reference>
<gene>
    <name evidence="1" type="ORF">KM92DES2_11320</name>
</gene>
<dbReference type="EMBL" id="FLUP01000001">
    <property type="protein sequence ID" value="SBW00157.1"/>
    <property type="molecule type" value="Genomic_DNA"/>
</dbReference>
<dbReference type="Pfam" id="PF03269">
    <property type="entry name" value="DUF268"/>
    <property type="match status" value="1"/>
</dbReference>
<accession>A0A212JL65</accession>